<dbReference type="AlphaFoldDB" id="A0A0G9MUF6"/>
<protein>
    <recommendedName>
        <fullName evidence="3">Amidase</fullName>
    </recommendedName>
</protein>
<dbReference type="STRING" id="1581420.AAW00_09010"/>
<dbReference type="EMBL" id="LBHB01000002">
    <property type="protein sequence ID" value="KLE34365.1"/>
    <property type="molecule type" value="Genomic_DNA"/>
</dbReference>
<organism evidence="1 2">
    <name type="scientific">Aurantiacibacter luteus</name>
    <dbReference type="NCBI Taxonomy" id="1581420"/>
    <lineage>
        <taxon>Bacteria</taxon>
        <taxon>Pseudomonadati</taxon>
        <taxon>Pseudomonadota</taxon>
        <taxon>Alphaproteobacteria</taxon>
        <taxon>Sphingomonadales</taxon>
        <taxon>Erythrobacteraceae</taxon>
        <taxon>Aurantiacibacter</taxon>
    </lineage>
</organism>
<evidence type="ECO:0008006" key="3">
    <source>
        <dbReference type="Google" id="ProtNLM"/>
    </source>
</evidence>
<name>A0A0G9MUF6_9SPHN</name>
<keyword evidence="2" id="KW-1185">Reference proteome</keyword>
<dbReference type="Proteomes" id="UP000053464">
    <property type="component" value="Unassembled WGS sequence"/>
</dbReference>
<dbReference type="RefSeq" id="WP_047004012.1">
    <property type="nucleotide sequence ID" value="NZ_LBHB01000002.1"/>
</dbReference>
<comment type="caution">
    <text evidence="1">The sequence shown here is derived from an EMBL/GenBank/DDBJ whole genome shotgun (WGS) entry which is preliminary data.</text>
</comment>
<sequence length="115" mass="12073">MATANRARSGALANILKVVAVLLVAGFAVAWFYGTAIAGFSGAGSAYAAKTVCSCRYVARRDMGSCESDLPSNMWAVWLSDDEEAKAVAARVPLVASERAQYREGYGCVLDAIDG</sequence>
<accession>A0A0G9MUF6</accession>
<evidence type="ECO:0000313" key="1">
    <source>
        <dbReference type="EMBL" id="KLE34365.1"/>
    </source>
</evidence>
<gene>
    <name evidence="1" type="ORF">AAW00_09010</name>
</gene>
<evidence type="ECO:0000313" key="2">
    <source>
        <dbReference type="Proteomes" id="UP000053464"/>
    </source>
</evidence>
<dbReference type="OrthoDB" id="7391866at2"/>
<proteinExistence type="predicted"/>
<reference evidence="1 2" key="1">
    <citation type="submission" date="2015-04" db="EMBL/GenBank/DDBJ databases">
        <title>The draft genome sequence of Erythrobacter luteus KA37.</title>
        <authorList>
            <person name="Zhuang L."/>
            <person name="Liu Y."/>
            <person name="Shao Z."/>
        </authorList>
    </citation>
    <scope>NUCLEOTIDE SEQUENCE [LARGE SCALE GENOMIC DNA]</scope>
    <source>
        <strain evidence="1 2">KA37</strain>
    </source>
</reference>